<dbReference type="RefSeq" id="XP_068356020.1">
    <property type="nucleotide sequence ID" value="XM_068493395.1"/>
</dbReference>
<dbReference type="AlphaFoldDB" id="A0A1J4JZC9"/>
<keyword evidence="1" id="KW-0472">Membrane</keyword>
<dbReference type="GeneID" id="94828099"/>
<evidence type="ECO:0008006" key="4">
    <source>
        <dbReference type="Google" id="ProtNLM"/>
    </source>
</evidence>
<keyword evidence="1" id="KW-0812">Transmembrane</keyword>
<feature type="transmembrane region" description="Helical" evidence="1">
    <location>
        <begin position="347"/>
        <end position="365"/>
    </location>
</feature>
<sequence>MFFTFLCYFTTLHIFPYDKIVKITDFGFEYNGSYTFRYISQNYSGFIIFMLSREYSSFAKSSYLSFLRICNRSFPEEPYMAYYLEGRDLEIIEGRVNKTTVLVPFVANCHSHQLNLNIQMKNMHSYLDYRDYHIPSIYLMMSFIYPFISVFWVINGLFYPQFHVTLHTMLSFSGVFKALSLYYSAKVWNTKALFDKCPLTLQLVSELTFVFSHSFLFIINALAISGWGTYREKIPFDQIINTSLITMWFFIVISICHCATYAFFFVPLYAMAVFVCCIYGQMIYSDIISAIHLIPLVRRTNYNEMMYKKIELIVRFGGIVTVWMTILTFFLIYFLVGDVPHYVQNTIYELFILAIYIIDIYVFFFRKSYEPVCENVEEVEEPEPEKQELVLLKEPNDEWFSMFNTHKFLSV</sequence>
<keyword evidence="3" id="KW-1185">Reference proteome</keyword>
<evidence type="ECO:0000313" key="3">
    <source>
        <dbReference type="Proteomes" id="UP000179807"/>
    </source>
</evidence>
<name>A0A1J4JZC9_9EUKA</name>
<protein>
    <recommendedName>
        <fullName evidence="4">Intimal thickness related receptor IRP domain-containing protein</fullName>
    </recommendedName>
</protein>
<gene>
    <name evidence="2" type="ORF">TRFO_06937</name>
</gene>
<dbReference type="Proteomes" id="UP000179807">
    <property type="component" value="Unassembled WGS sequence"/>
</dbReference>
<feature type="transmembrane region" description="Helical" evidence="1">
    <location>
        <begin position="312"/>
        <end position="335"/>
    </location>
</feature>
<keyword evidence="1" id="KW-1133">Transmembrane helix</keyword>
<evidence type="ECO:0000313" key="2">
    <source>
        <dbReference type="EMBL" id="OHT02884.1"/>
    </source>
</evidence>
<feature type="transmembrane region" description="Helical" evidence="1">
    <location>
        <begin position="242"/>
        <end position="263"/>
    </location>
</feature>
<organism evidence="2 3">
    <name type="scientific">Tritrichomonas foetus</name>
    <dbReference type="NCBI Taxonomy" id="1144522"/>
    <lineage>
        <taxon>Eukaryota</taxon>
        <taxon>Metamonada</taxon>
        <taxon>Parabasalia</taxon>
        <taxon>Tritrichomonadida</taxon>
        <taxon>Tritrichomonadidae</taxon>
        <taxon>Tritrichomonas</taxon>
    </lineage>
</organism>
<feature type="transmembrane region" description="Helical" evidence="1">
    <location>
        <begin position="269"/>
        <end position="291"/>
    </location>
</feature>
<accession>A0A1J4JZC9</accession>
<reference evidence="2" key="1">
    <citation type="submission" date="2016-10" db="EMBL/GenBank/DDBJ databases">
        <authorList>
            <person name="Benchimol M."/>
            <person name="Almeida L.G."/>
            <person name="Vasconcelos A.T."/>
            <person name="Perreira-Neves A."/>
            <person name="Rosa I.A."/>
            <person name="Tasca T."/>
            <person name="Bogo M.R."/>
            <person name="de Souza W."/>
        </authorList>
    </citation>
    <scope>NUCLEOTIDE SEQUENCE [LARGE SCALE GENOMIC DNA]</scope>
    <source>
        <strain evidence="2">K</strain>
    </source>
</reference>
<evidence type="ECO:0000256" key="1">
    <source>
        <dbReference type="SAM" id="Phobius"/>
    </source>
</evidence>
<feature type="transmembrane region" description="Helical" evidence="1">
    <location>
        <begin position="209"/>
        <end position="230"/>
    </location>
</feature>
<comment type="caution">
    <text evidence="2">The sequence shown here is derived from an EMBL/GenBank/DDBJ whole genome shotgun (WGS) entry which is preliminary data.</text>
</comment>
<dbReference type="OrthoDB" id="10684857at2759"/>
<dbReference type="EMBL" id="MLAK01000849">
    <property type="protein sequence ID" value="OHT02884.1"/>
    <property type="molecule type" value="Genomic_DNA"/>
</dbReference>
<feature type="transmembrane region" description="Helical" evidence="1">
    <location>
        <begin position="137"/>
        <end position="159"/>
    </location>
</feature>
<proteinExistence type="predicted"/>
<dbReference type="VEuPathDB" id="TrichDB:TRFO_06937"/>